<evidence type="ECO:0000256" key="1">
    <source>
        <dbReference type="SAM" id="MobiDB-lite"/>
    </source>
</evidence>
<keyword evidence="3" id="KW-1185">Reference proteome</keyword>
<dbReference type="EMBL" id="CP064056">
    <property type="protein sequence ID" value="QPM75013.1"/>
    <property type="molecule type" value="Genomic_DNA"/>
</dbReference>
<dbReference type="AlphaFoldDB" id="A0A7T1AZJ3"/>
<feature type="compositionally biased region" description="Polar residues" evidence="1">
    <location>
        <begin position="47"/>
        <end position="56"/>
    </location>
</feature>
<evidence type="ECO:0000313" key="3">
    <source>
        <dbReference type="Proteomes" id="UP000594455"/>
    </source>
</evidence>
<reference evidence="2 3" key="1">
    <citation type="submission" date="2020-10" db="EMBL/GenBank/DDBJ databases">
        <title>Closed genome sequences of Staphylococcus lloydii sp. nov. and Staphylococcus durrellii sp. nov. Isolated from Captive Fruit Bats (Pteropus livingstonii).</title>
        <authorList>
            <person name="Fountain K."/>
        </authorList>
    </citation>
    <scope>NUCLEOTIDE SEQUENCE [LARGE SCALE GENOMIC DNA]</scope>
    <source>
        <strain evidence="2 3">23_2_7_LY</strain>
    </source>
</reference>
<dbReference type="Proteomes" id="UP000594455">
    <property type="component" value="Chromosome"/>
</dbReference>
<dbReference type="Pfam" id="PF06199">
    <property type="entry name" value="Phage_tail_2"/>
    <property type="match status" value="1"/>
</dbReference>
<proteinExistence type="predicted"/>
<dbReference type="PRINTS" id="PR01998">
    <property type="entry name" value="MTP2STAPHYLO"/>
</dbReference>
<dbReference type="PRINTS" id="PR01997">
    <property type="entry name" value="MTP2FAMILY"/>
</dbReference>
<evidence type="ECO:0000313" key="2">
    <source>
        <dbReference type="EMBL" id="QPM75013.1"/>
    </source>
</evidence>
<dbReference type="InterPro" id="IPR022345">
    <property type="entry name" value="Phage_69_Orf23_MTP"/>
</dbReference>
<sequence length="192" mass="21263">MAIKQGTDELALIRKLGDATEANKIMWITELERETERDSDSEATVDGSVNSGGSLESTVTVTSYMDAKDELSDEIEDATEESMPYELWVINKKVKNSEGKYKAEYRQGHWNSITRTNEADSIAEFETEFGVYGKKQRGYASLPKVVEENKVAYGFHDTTADDPADDGLAEADENIPQPDEGATDDSETTETV</sequence>
<organism evidence="2 3">
    <name type="scientific">Staphylococcus lloydii</name>
    <dbReference type="NCBI Taxonomy" id="2781774"/>
    <lineage>
        <taxon>Bacteria</taxon>
        <taxon>Bacillati</taxon>
        <taxon>Bacillota</taxon>
        <taxon>Bacilli</taxon>
        <taxon>Bacillales</taxon>
        <taxon>Staphylococcaceae</taxon>
        <taxon>Staphylococcus</taxon>
    </lineage>
</organism>
<dbReference type="NCBIfam" id="TIGR02126">
    <property type="entry name" value="phgtail_TP901_1"/>
    <property type="match status" value="1"/>
</dbReference>
<feature type="compositionally biased region" description="Acidic residues" evidence="1">
    <location>
        <begin position="160"/>
        <end position="173"/>
    </location>
</feature>
<accession>A0A7T1AZJ3</accession>
<dbReference type="InterPro" id="IPR011855">
    <property type="entry name" value="Phgtail_TP901_1"/>
</dbReference>
<gene>
    <name evidence="2" type="ORF">ISP08_11945</name>
</gene>
<feature type="compositionally biased region" description="Acidic residues" evidence="1">
    <location>
        <begin position="181"/>
        <end position="192"/>
    </location>
</feature>
<name>A0A7T1AZJ3_9STAP</name>
<dbReference type="KEGG" id="sllo:ISP08_11945"/>
<feature type="region of interest" description="Disordered" evidence="1">
    <location>
        <begin position="32"/>
        <end position="56"/>
    </location>
</feature>
<protein>
    <submittedName>
        <fullName evidence="2">Phage major tail protein, TP901-1 family</fullName>
    </submittedName>
</protein>
<feature type="region of interest" description="Disordered" evidence="1">
    <location>
        <begin position="156"/>
        <end position="192"/>
    </location>
</feature>
<dbReference type="RefSeq" id="WP_195718767.1">
    <property type="nucleotide sequence ID" value="NZ_CP064056.1"/>
</dbReference>